<feature type="region of interest" description="Disordered" evidence="2">
    <location>
        <begin position="517"/>
        <end position="538"/>
    </location>
</feature>
<organism evidence="3 4">
    <name type="scientific">Mycena citricolor</name>
    <dbReference type="NCBI Taxonomy" id="2018698"/>
    <lineage>
        <taxon>Eukaryota</taxon>
        <taxon>Fungi</taxon>
        <taxon>Dikarya</taxon>
        <taxon>Basidiomycota</taxon>
        <taxon>Agaricomycotina</taxon>
        <taxon>Agaricomycetes</taxon>
        <taxon>Agaricomycetidae</taxon>
        <taxon>Agaricales</taxon>
        <taxon>Marasmiineae</taxon>
        <taxon>Mycenaceae</taxon>
        <taxon>Mycena</taxon>
    </lineage>
</organism>
<feature type="region of interest" description="Disordered" evidence="2">
    <location>
        <begin position="156"/>
        <end position="178"/>
    </location>
</feature>
<name>A0AAD2Q2K3_9AGAR</name>
<protein>
    <submittedName>
        <fullName evidence="3">Uncharacterized protein</fullName>
    </submittedName>
</protein>
<dbReference type="Proteomes" id="UP001295794">
    <property type="component" value="Unassembled WGS sequence"/>
</dbReference>
<evidence type="ECO:0000313" key="3">
    <source>
        <dbReference type="EMBL" id="CAK5269093.1"/>
    </source>
</evidence>
<gene>
    <name evidence="3" type="ORF">MYCIT1_LOCUS12573</name>
</gene>
<proteinExistence type="predicted"/>
<keyword evidence="1" id="KW-0175">Coiled coil</keyword>
<feature type="coiled-coil region" evidence="1">
    <location>
        <begin position="49"/>
        <end position="76"/>
    </location>
</feature>
<feature type="region of interest" description="Disordered" evidence="2">
    <location>
        <begin position="241"/>
        <end position="264"/>
    </location>
</feature>
<dbReference type="AlphaFoldDB" id="A0AAD2Q2K3"/>
<sequence length="581" mass="66199">MTQRVQVLVDPLGANKRAAVAGPEQEKLDNARRNEQFHKQAALHARQDRRFATQENDSLRLQLAAVQQNFQASEDKHRRLHQLIDEGRRKMEEMHRDGANLQDLIVQDQDDLGKMAQQVAQARELQHERDAELAALCAQVQAQDDEVEHLRQRVRQSAAKKASSPIPKRRGRVSTELFNPGRPCLIELPLDPSPIPNRTHAEPSQPAMNPAITRFADALNMDPDVLSEFMAAMQLLNPENSRVTIGGGKRRGGEKHNNRKSEEKAAVAPNTAELVNKAHAMMRKTTYEMFGYEVATDFIFHVPATEEEVEAFAEDPSANITKWQFDFSEGYTGSAWNVAQMERLVAEAEKNDNRDQRYLQKGLIKREFLEYVVAEQLTRYRAEWNQLQPKWDVEKDRMETTAEAMARGQAILRYRRLSSKTINAQHDKYNHRLSTIKATIALKEEDDANNLPTWERMLELLKLLGPSGMSEEEEAAATHKGGAKMRAYKIKLCVWRVPVIVDYMRMVDAQTGHFQTLQTGTKPAPRIRSQDHGSRSIPKGLPEALYNKSWLKSLSTKELKEVKVSKQAFALFVAATERMRL</sequence>
<feature type="compositionally biased region" description="Basic and acidic residues" evidence="2">
    <location>
        <begin position="254"/>
        <end position="264"/>
    </location>
</feature>
<evidence type="ECO:0000313" key="4">
    <source>
        <dbReference type="Proteomes" id="UP001295794"/>
    </source>
</evidence>
<accession>A0AAD2Q2K3</accession>
<keyword evidence="4" id="KW-1185">Reference proteome</keyword>
<reference evidence="3" key="1">
    <citation type="submission" date="2023-11" db="EMBL/GenBank/DDBJ databases">
        <authorList>
            <person name="De Vega J J."/>
            <person name="De Vega J J."/>
        </authorList>
    </citation>
    <scope>NUCLEOTIDE SEQUENCE</scope>
</reference>
<evidence type="ECO:0000256" key="2">
    <source>
        <dbReference type="SAM" id="MobiDB-lite"/>
    </source>
</evidence>
<comment type="caution">
    <text evidence="3">The sequence shown here is derived from an EMBL/GenBank/DDBJ whole genome shotgun (WGS) entry which is preliminary data.</text>
</comment>
<dbReference type="EMBL" id="CAVNYO010000138">
    <property type="protein sequence ID" value="CAK5269093.1"/>
    <property type="molecule type" value="Genomic_DNA"/>
</dbReference>
<evidence type="ECO:0000256" key="1">
    <source>
        <dbReference type="SAM" id="Coils"/>
    </source>
</evidence>